<dbReference type="InterPro" id="IPR050109">
    <property type="entry name" value="HTH-type_TetR-like_transc_reg"/>
</dbReference>
<evidence type="ECO:0000313" key="7">
    <source>
        <dbReference type="EMBL" id="RJO69042.1"/>
    </source>
</evidence>
<evidence type="ECO:0000313" key="8">
    <source>
        <dbReference type="Proteomes" id="UP000266677"/>
    </source>
</evidence>
<dbReference type="PROSITE" id="PS50977">
    <property type="entry name" value="HTH_TETR_2"/>
    <property type="match status" value="1"/>
</dbReference>
<proteinExistence type="predicted"/>
<feature type="region of interest" description="Disordered" evidence="5">
    <location>
        <begin position="1"/>
        <end position="20"/>
    </location>
</feature>
<reference evidence="7 8" key="1">
    <citation type="submission" date="2018-09" db="EMBL/GenBank/DDBJ databases">
        <title>YIM PH21274 draft genome.</title>
        <authorList>
            <person name="Miao C."/>
        </authorList>
    </citation>
    <scope>NUCLEOTIDE SEQUENCE [LARGE SCALE GENOMIC DNA]</scope>
    <source>
        <strain evidence="7 8">YIM PH 21724</strain>
    </source>
</reference>
<dbReference type="Gene3D" id="1.10.10.60">
    <property type="entry name" value="Homeodomain-like"/>
    <property type="match status" value="1"/>
</dbReference>
<evidence type="ECO:0000256" key="2">
    <source>
        <dbReference type="ARBA" id="ARBA00023125"/>
    </source>
</evidence>
<keyword evidence="2 4" id="KW-0238">DNA-binding</keyword>
<dbReference type="GO" id="GO:0003700">
    <property type="term" value="F:DNA-binding transcription factor activity"/>
    <property type="evidence" value="ECO:0007669"/>
    <property type="project" value="TreeGrafter"/>
</dbReference>
<comment type="caution">
    <text evidence="7">The sequence shown here is derived from an EMBL/GenBank/DDBJ whole genome shotgun (WGS) entry which is preliminary data.</text>
</comment>
<dbReference type="GO" id="GO:0000976">
    <property type="term" value="F:transcription cis-regulatory region binding"/>
    <property type="evidence" value="ECO:0007669"/>
    <property type="project" value="TreeGrafter"/>
</dbReference>
<dbReference type="Pfam" id="PF02909">
    <property type="entry name" value="TetR_C_1"/>
    <property type="match status" value="1"/>
</dbReference>
<dbReference type="Proteomes" id="UP000266677">
    <property type="component" value="Unassembled WGS sequence"/>
</dbReference>
<accession>A0A3A4K9D4</accession>
<evidence type="ECO:0000256" key="3">
    <source>
        <dbReference type="ARBA" id="ARBA00023163"/>
    </source>
</evidence>
<dbReference type="GO" id="GO:0045892">
    <property type="term" value="P:negative regulation of DNA-templated transcription"/>
    <property type="evidence" value="ECO:0007669"/>
    <property type="project" value="InterPro"/>
</dbReference>
<evidence type="ECO:0000256" key="4">
    <source>
        <dbReference type="PROSITE-ProRule" id="PRU00335"/>
    </source>
</evidence>
<dbReference type="PANTHER" id="PTHR30055:SF151">
    <property type="entry name" value="TRANSCRIPTIONAL REGULATORY PROTEIN"/>
    <property type="match status" value="1"/>
</dbReference>
<dbReference type="AlphaFoldDB" id="A0A3A4K9D4"/>
<dbReference type="Pfam" id="PF00440">
    <property type="entry name" value="TetR_N"/>
    <property type="match status" value="1"/>
</dbReference>
<protein>
    <submittedName>
        <fullName evidence="7">TetR/AcrR family transcriptional regulator</fullName>
    </submittedName>
</protein>
<dbReference type="Gene3D" id="1.10.357.10">
    <property type="entry name" value="Tetracycline Repressor, domain 2"/>
    <property type="match status" value="1"/>
</dbReference>
<evidence type="ECO:0000256" key="5">
    <source>
        <dbReference type="SAM" id="MobiDB-lite"/>
    </source>
</evidence>
<dbReference type="EMBL" id="QZFU01000045">
    <property type="protein sequence ID" value="RJO69042.1"/>
    <property type="molecule type" value="Genomic_DNA"/>
</dbReference>
<keyword evidence="1" id="KW-0805">Transcription regulation</keyword>
<dbReference type="SUPFAM" id="SSF46689">
    <property type="entry name" value="Homeodomain-like"/>
    <property type="match status" value="1"/>
</dbReference>
<name>A0A3A4K9D4_9NOCA</name>
<keyword evidence="3" id="KW-0804">Transcription</keyword>
<evidence type="ECO:0000256" key="1">
    <source>
        <dbReference type="ARBA" id="ARBA00023015"/>
    </source>
</evidence>
<feature type="DNA-binding region" description="H-T-H motif" evidence="4">
    <location>
        <begin position="103"/>
        <end position="122"/>
    </location>
</feature>
<organism evidence="7 8">
    <name type="scientific">Nocardia panacis</name>
    <dbReference type="NCBI Taxonomy" id="2340916"/>
    <lineage>
        <taxon>Bacteria</taxon>
        <taxon>Bacillati</taxon>
        <taxon>Actinomycetota</taxon>
        <taxon>Actinomycetes</taxon>
        <taxon>Mycobacteriales</taxon>
        <taxon>Nocardiaceae</taxon>
        <taxon>Nocardia</taxon>
    </lineage>
</organism>
<gene>
    <name evidence="7" type="ORF">D5S18_30665</name>
</gene>
<keyword evidence="8" id="KW-1185">Reference proteome</keyword>
<dbReference type="InterPro" id="IPR001647">
    <property type="entry name" value="HTH_TetR"/>
</dbReference>
<dbReference type="InterPro" id="IPR009057">
    <property type="entry name" value="Homeodomain-like_sf"/>
</dbReference>
<evidence type="ECO:0000259" key="6">
    <source>
        <dbReference type="PROSITE" id="PS50977"/>
    </source>
</evidence>
<feature type="domain" description="HTH tetR-type" evidence="6">
    <location>
        <begin position="80"/>
        <end position="140"/>
    </location>
</feature>
<dbReference type="PANTHER" id="PTHR30055">
    <property type="entry name" value="HTH-TYPE TRANSCRIPTIONAL REGULATOR RUTR"/>
    <property type="match status" value="1"/>
</dbReference>
<dbReference type="SUPFAM" id="SSF48498">
    <property type="entry name" value="Tetracyclin repressor-like, C-terminal domain"/>
    <property type="match status" value="1"/>
</dbReference>
<sequence length="307" mass="34410">MRWRSARPGPCRRDRSGSVECPSVCPHLRRSISSTTYSKWNPISSTMYAFRRRAMPSHENMTIWMRPEQLERTGPGRRPRRSRAEVTTAAIEIADGEGMEAVTMRRIAAELGTGAMSLYRYVTGRDDLIDLMIDAVMGEIDLPVAGGDWRRDLAAVAERTRVVGLRHPWWGALANRRPTLGPNSLAVQEFAMTALDGFGLDIDEIAGLAWMVSDYTYGAVQREIGWSDQARATGMDMAEWMSGYVGPYVAQLISTERYPMFTRTIRESRVPHLPAEERFRYGLDRVLNGVAANLPAGTDHGANTSRR</sequence>
<dbReference type="InterPro" id="IPR036271">
    <property type="entry name" value="Tet_transcr_reg_TetR-rel_C_sf"/>
</dbReference>
<dbReference type="InterPro" id="IPR004111">
    <property type="entry name" value="Repressor_TetR_C"/>
</dbReference>